<dbReference type="GO" id="GO:0006805">
    <property type="term" value="P:xenobiotic metabolic process"/>
    <property type="evidence" value="ECO:0007669"/>
    <property type="project" value="TreeGrafter"/>
</dbReference>
<evidence type="ECO:0000256" key="5">
    <source>
        <dbReference type="PIRSR" id="PIRSR602401-1"/>
    </source>
</evidence>
<evidence type="ECO:0008006" key="8">
    <source>
        <dbReference type="Google" id="ProtNLM"/>
    </source>
</evidence>
<comment type="cofactor">
    <cofactor evidence="1 5">
        <name>heme</name>
        <dbReference type="ChEBI" id="CHEBI:30413"/>
    </cofactor>
</comment>
<dbReference type="InterPro" id="IPR050182">
    <property type="entry name" value="Cytochrome_P450_fam2"/>
</dbReference>
<proteinExistence type="inferred from homology"/>
<dbReference type="SUPFAM" id="SSF48264">
    <property type="entry name" value="Cytochrome P450"/>
    <property type="match status" value="1"/>
</dbReference>
<dbReference type="PRINTS" id="PR00463">
    <property type="entry name" value="EP450I"/>
</dbReference>
<sequence length="101" mass="11469">MLTTVLKDPTCFKFPTEFNPQNFLNEKGKFMKNDAFMPLAAGKRICLGESLVKMELFLFLVAILQNFDLKSPVPREELDLNPNVSGVANFPKPYTLAFIPR</sequence>
<dbReference type="Pfam" id="PF00067">
    <property type="entry name" value="p450"/>
    <property type="match status" value="1"/>
</dbReference>
<reference evidence="6" key="1">
    <citation type="thesis" date="2020" institute="ProQuest LLC" country="789 East Eisenhower Parkway, Ann Arbor, MI, USA">
        <title>Comparative Genomics and Chromosome Evolution.</title>
        <authorList>
            <person name="Mudd A.B."/>
        </authorList>
    </citation>
    <scope>NUCLEOTIDE SEQUENCE</scope>
    <source>
        <strain evidence="6">237g6f4</strain>
        <tissue evidence="6">Blood</tissue>
    </source>
</reference>
<dbReference type="InterPro" id="IPR002401">
    <property type="entry name" value="Cyt_P450_E_grp-I"/>
</dbReference>
<keyword evidence="3 5" id="KW-0479">Metal-binding</keyword>
<name>A0AAV6YS32_ENGPU</name>
<dbReference type="PANTHER" id="PTHR24300">
    <property type="entry name" value="CYTOCHROME P450 508A4-RELATED"/>
    <property type="match status" value="1"/>
</dbReference>
<gene>
    <name evidence="6" type="ORF">GDO81_019695</name>
</gene>
<comment type="similarity">
    <text evidence="2">Belongs to the cytochrome P450 family.</text>
</comment>
<keyword evidence="7" id="KW-1185">Reference proteome</keyword>
<dbReference type="InterPro" id="IPR001128">
    <property type="entry name" value="Cyt_P450"/>
</dbReference>
<evidence type="ECO:0000256" key="1">
    <source>
        <dbReference type="ARBA" id="ARBA00001971"/>
    </source>
</evidence>
<dbReference type="PANTHER" id="PTHR24300:SF153">
    <property type="entry name" value="CYTOCHROME P450 2G1-LIKE-RELATED"/>
    <property type="match status" value="1"/>
</dbReference>
<feature type="binding site" description="axial binding residue" evidence="5">
    <location>
        <position position="46"/>
    </location>
    <ligand>
        <name>heme</name>
        <dbReference type="ChEBI" id="CHEBI:30413"/>
    </ligand>
    <ligandPart>
        <name>Fe</name>
        <dbReference type="ChEBI" id="CHEBI:18248"/>
    </ligandPart>
</feature>
<organism evidence="6 7">
    <name type="scientific">Engystomops pustulosus</name>
    <name type="common">Tungara frog</name>
    <name type="synonym">Physalaemus pustulosus</name>
    <dbReference type="NCBI Taxonomy" id="76066"/>
    <lineage>
        <taxon>Eukaryota</taxon>
        <taxon>Metazoa</taxon>
        <taxon>Chordata</taxon>
        <taxon>Craniata</taxon>
        <taxon>Vertebrata</taxon>
        <taxon>Euteleostomi</taxon>
        <taxon>Amphibia</taxon>
        <taxon>Batrachia</taxon>
        <taxon>Anura</taxon>
        <taxon>Neobatrachia</taxon>
        <taxon>Hyloidea</taxon>
        <taxon>Leptodactylidae</taxon>
        <taxon>Leiuperinae</taxon>
        <taxon>Engystomops</taxon>
    </lineage>
</organism>
<dbReference type="Gene3D" id="1.10.630.10">
    <property type="entry name" value="Cytochrome P450"/>
    <property type="match status" value="1"/>
</dbReference>
<evidence type="ECO:0000313" key="6">
    <source>
        <dbReference type="EMBL" id="KAG8540219.1"/>
    </source>
</evidence>
<keyword evidence="5" id="KW-0349">Heme</keyword>
<dbReference type="EMBL" id="WNYA01011140">
    <property type="protein sequence ID" value="KAG8540219.1"/>
    <property type="molecule type" value="Genomic_DNA"/>
</dbReference>
<dbReference type="AlphaFoldDB" id="A0AAV6YS32"/>
<evidence type="ECO:0000256" key="3">
    <source>
        <dbReference type="ARBA" id="ARBA00022723"/>
    </source>
</evidence>
<evidence type="ECO:0000256" key="4">
    <source>
        <dbReference type="ARBA" id="ARBA00023004"/>
    </source>
</evidence>
<evidence type="ECO:0000256" key="2">
    <source>
        <dbReference type="ARBA" id="ARBA00010617"/>
    </source>
</evidence>
<protein>
    <recommendedName>
        <fullName evidence="8">Cytochrome P450</fullName>
    </recommendedName>
</protein>
<dbReference type="GO" id="GO:0016712">
    <property type="term" value="F:oxidoreductase activity, acting on paired donors, with incorporation or reduction of molecular oxygen, reduced flavin or flavoprotein as one donor, and incorporation of one atom of oxygen"/>
    <property type="evidence" value="ECO:0007669"/>
    <property type="project" value="TreeGrafter"/>
</dbReference>
<dbReference type="GO" id="GO:0008392">
    <property type="term" value="F:arachidonate epoxygenase activity"/>
    <property type="evidence" value="ECO:0007669"/>
    <property type="project" value="TreeGrafter"/>
</dbReference>
<comment type="caution">
    <text evidence="6">The sequence shown here is derived from an EMBL/GenBank/DDBJ whole genome shotgun (WGS) entry which is preliminary data.</text>
</comment>
<keyword evidence="4 5" id="KW-0408">Iron</keyword>
<dbReference type="GO" id="GO:0005737">
    <property type="term" value="C:cytoplasm"/>
    <property type="evidence" value="ECO:0007669"/>
    <property type="project" value="TreeGrafter"/>
</dbReference>
<dbReference type="Proteomes" id="UP000824782">
    <property type="component" value="Unassembled WGS sequence"/>
</dbReference>
<accession>A0AAV6YS32</accession>
<dbReference type="GO" id="GO:0005506">
    <property type="term" value="F:iron ion binding"/>
    <property type="evidence" value="ECO:0007669"/>
    <property type="project" value="InterPro"/>
</dbReference>
<evidence type="ECO:0000313" key="7">
    <source>
        <dbReference type="Proteomes" id="UP000824782"/>
    </source>
</evidence>
<dbReference type="GO" id="GO:0020037">
    <property type="term" value="F:heme binding"/>
    <property type="evidence" value="ECO:0007669"/>
    <property type="project" value="InterPro"/>
</dbReference>
<dbReference type="GO" id="GO:0019373">
    <property type="term" value="P:epoxygenase P450 pathway"/>
    <property type="evidence" value="ECO:0007669"/>
    <property type="project" value="TreeGrafter"/>
</dbReference>
<dbReference type="InterPro" id="IPR036396">
    <property type="entry name" value="Cyt_P450_sf"/>
</dbReference>